<gene>
    <name evidence="7" type="ORF">M408DRAFT_332570</name>
</gene>
<evidence type="ECO:0000256" key="2">
    <source>
        <dbReference type="ARBA" id="ARBA00022801"/>
    </source>
</evidence>
<feature type="region of interest" description="Disordered" evidence="4">
    <location>
        <begin position="109"/>
        <end position="140"/>
    </location>
</feature>
<dbReference type="PROSITE" id="PS51194">
    <property type="entry name" value="HELICASE_CTER"/>
    <property type="match status" value="1"/>
</dbReference>
<organism evidence="7 8">
    <name type="scientific">Serendipita vermifera MAFF 305830</name>
    <dbReference type="NCBI Taxonomy" id="933852"/>
    <lineage>
        <taxon>Eukaryota</taxon>
        <taxon>Fungi</taxon>
        <taxon>Dikarya</taxon>
        <taxon>Basidiomycota</taxon>
        <taxon>Agaricomycotina</taxon>
        <taxon>Agaricomycetes</taxon>
        <taxon>Sebacinales</taxon>
        <taxon>Serendipitaceae</taxon>
        <taxon>Serendipita</taxon>
    </lineage>
</organism>
<dbReference type="SUPFAM" id="SSF52540">
    <property type="entry name" value="P-loop containing nucleoside triphosphate hydrolases"/>
    <property type="match status" value="2"/>
</dbReference>
<dbReference type="GO" id="GO:0016787">
    <property type="term" value="F:hydrolase activity"/>
    <property type="evidence" value="ECO:0007669"/>
    <property type="project" value="UniProtKB-KW"/>
</dbReference>
<dbReference type="Gene3D" id="3.40.50.300">
    <property type="entry name" value="P-loop containing nucleotide triphosphate hydrolases"/>
    <property type="match status" value="1"/>
</dbReference>
<proteinExistence type="predicted"/>
<dbReference type="AlphaFoldDB" id="A0A0C2W982"/>
<dbReference type="GO" id="GO:0005524">
    <property type="term" value="F:ATP binding"/>
    <property type="evidence" value="ECO:0007669"/>
    <property type="project" value="InterPro"/>
</dbReference>
<dbReference type="STRING" id="933852.A0A0C2W982"/>
<dbReference type="PANTHER" id="PTHR10799">
    <property type="entry name" value="SNF2/RAD54 HELICASE FAMILY"/>
    <property type="match status" value="1"/>
</dbReference>
<dbReference type="InterPro" id="IPR027417">
    <property type="entry name" value="P-loop_NTPase"/>
</dbReference>
<keyword evidence="8" id="KW-1185">Reference proteome</keyword>
<keyword evidence="1" id="KW-0547">Nucleotide-binding</keyword>
<dbReference type="InterPro" id="IPR001650">
    <property type="entry name" value="Helicase_C-like"/>
</dbReference>
<feature type="region of interest" description="Disordered" evidence="4">
    <location>
        <begin position="1"/>
        <end position="80"/>
    </location>
</feature>
<feature type="domain" description="Helicase ATP-binding" evidence="5">
    <location>
        <begin position="208"/>
        <end position="419"/>
    </location>
</feature>
<evidence type="ECO:0000259" key="5">
    <source>
        <dbReference type="PROSITE" id="PS51192"/>
    </source>
</evidence>
<feature type="compositionally biased region" description="Basic and acidic residues" evidence="4">
    <location>
        <begin position="39"/>
        <end position="65"/>
    </location>
</feature>
<evidence type="ECO:0000313" key="7">
    <source>
        <dbReference type="EMBL" id="KIM22993.1"/>
    </source>
</evidence>
<feature type="region of interest" description="Disordered" evidence="4">
    <location>
        <begin position="509"/>
        <end position="546"/>
    </location>
</feature>
<dbReference type="Pfam" id="PF00176">
    <property type="entry name" value="SNF2-rel_dom"/>
    <property type="match status" value="1"/>
</dbReference>
<dbReference type="InterPro" id="IPR049730">
    <property type="entry name" value="SNF2/RAD54-like_C"/>
</dbReference>
<evidence type="ECO:0000256" key="4">
    <source>
        <dbReference type="SAM" id="MobiDB-lite"/>
    </source>
</evidence>
<dbReference type="Pfam" id="PF00271">
    <property type="entry name" value="Helicase_C"/>
    <property type="match status" value="1"/>
</dbReference>
<reference evidence="7 8" key="1">
    <citation type="submission" date="2014-04" db="EMBL/GenBank/DDBJ databases">
        <authorList>
            <consortium name="DOE Joint Genome Institute"/>
            <person name="Kuo A."/>
            <person name="Zuccaro A."/>
            <person name="Kohler A."/>
            <person name="Nagy L.G."/>
            <person name="Floudas D."/>
            <person name="Copeland A."/>
            <person name="Barry K.W."/>
            <person name="Cichocki N."/>
            <person name="Veneault-Fourrey C."/>
            <person name="LaButti K."/>
            <person name="Lindquist E.A."/>
            <person name="Lipzen A."/>
            <person name="Lundell T."/>
            <person name="Morin E."/>
            <person name="Murat C."/>
            <person name="Sun H."/>
            <person name="Tunlid A."/>
            <person name="Henrissat B."/>
            <person name="Grigoriev I.V."/>
            <person name="Hibbett D.S."/>
            <person name="Martin F."/>
            <person name="Nordberg H.P."/>
            <person name="Cantor M.N."/>
            <person name="Hua S.X."/>
        </authorList>
    </citation>
    <scope>NUCLEOTIDE SEQUENCE [LARGE SCALE GENOMIC DNA]</scope>
    <source>
        <strain evidence="7 8">MAFF 305830</strain>
    </source>
</reference>
<dbReference type="SMART" id="SM00490">
    <property type="entry name" value="HELICc"/>
    <property type="match status" value="1"/>
</dbReference>
<dbReference type="Gene3D" id="3.40.50.10810">
    <property type="entry name" value="Tandem AAA-ATPase domain"/>
    <property type="match status" value="1"/>
</dbReference>
<evidence type="ECO:0008006" key="9">
    <source>
        <dbReference type="Google" id="ProtNLM"/>
    </source>
</evidence>
<dbReference type="PROSITE" id="PS51192">
    <property type="entry name" value="HELICASE_ATP_BIND_1"/>
    <property type="match status" value="1"/>
</dbReference>
<feature type="domain" description="Helicase C-terminal" evidence="6">
    <location>
        <begin position="635"/>
        <end position="793"/>
    </location>
</feature>
<feature type="compositionally biased region" description="Basic residues" evidence="4">
    <location>
        <begin position="300"/>
        <end position="320"/>
    </location>
</feature>
<feature type="compositionally biased region" description="Pro residues" evidence="4">
    <location>
        <begin position="1"/>
        <end position="10"/>
    </location>
</feature>
<accession>A0A0C2W982</accession>
<dbReference type="EMBL" id="KN824344">
    <property type="protein sequence ID" value="KIM22993.1"/>
    <property type="molecule type" value="Genomic_DNA"/>
</dbReference>
<dbReference type="HOGENOM" id="CLU_000315_17_3_1"/>
<feature type="compositionally biased region" description="Low complexity" evidence="4">
    <location>
        <begin position="11"/>
        <end position="21"/>
    </location>
</feature>
<dbReference type="SMART" id="SM00487">
    <property type="entry name" value="DEXDc"/>
    <property type="match status" value="1"/>
</dbReference>
<dbReference type="CDD" id="cd18793">
    <property type="entry name" value="SF2_C_SNF"/>
    <property type="match status" value="1"/>
</dbReference>
<dbReference type="InterPro" id="IPR038718">
    <property type="entry name" value="SNF2-like_sf"/>
</dbReference>
<evidence type="ECO:0000313" key="8">
    <source>
        <dbReference type="Proteomes" id="UP000054097"/>
    </source>
</evidence>
<dbReference type="InterPro" id="IPR014001">
    <property type="entry name" value="Helicase_ATP-bd"/>
</dbReference>
<reference evidence="8" key="2">
    <citation type="submission" date="2015-01" db="EMBL/GenBank/DDBJ databases">
        <title>Evolutionary Origins and Diversification of the Mycorrhizal Mutualists.</title>
        <authorList>
            <consortium name="DOE Joint Genome Institute"/>
            <consortium name="Mycorrhizal Genomics Consortium"/>
            <person name="Kohler A."/>
            <person name="Kuo A."/>
            <person name="Nagy L.G."/>
            <person name="Floudas D."/>
            <person name="Copeland A."/>
            <person name="Barry K.W."/>
            <person name="Cichocki N."/>
            <person name="Veneault-Fourrey C."/>
            <person name="LaButti K."/>
            <person name="Lindquist E.A."/>
            <person name="Lipzen A."/>
            <person name="Lundell T."/>
            <person name="Morin E."/>
            <person name="Murat C."/>
            <person name="Riley R."/>
            <person name="Ohm R."/>
            <person name="Sun H."/>
            <person name="Tunlid A."/>
            <person name="Henrissat B."/>
            <person name="Grigoriev I.V."/>
            <person name="Hibbett D.S."/>
            <person name="Martin F."/>
        </authorList>
    </citation>
    <scope>NUCLEOTIDE SEQUENCE [LARGE SCALE GENOMIC DNA]</scope>
    <source>
        <strain evidence="8">MAFF 305830</strain>
    </source>
</reference>
<dbReference type="InterPro" id="IPR000330">
    <property type="entry name" value="SNF2_N"/>
</dbReference>
<feature type="region of interest" description="Disordered" evidence="4">
    <location>
        <begin position="298"/>
        <end position="332"/>
    </location>
</feature>
<evidence type="ECO:0000256" key="3">
    <source>
        <dbReference type="ARBA" id="ARBA00022840"/>
    </source>
</evidence>
<name>A0A0C2W982_SERVB</name>
<evidence type="ECO:0000256" key="1">
    <source>
        <dbReference type="ARBA" id="ARBA00022741"/>
    </source>
</evidence>
<sequence length="895" mass="100373">MSVASSPPPFDFSSRSSDFASIPGTPPTPSTRVASEAGDAQKDHDFDDSHEMELEDEPRLVKLGEENDSQEATTDDAGKNLQLLNFLVQKSTVYATIIGQRIEEQRAARAKQEERAAKKSAAKGKPVTAAGKKRKRAGDDDILNVDKSEVDAMAATKRAKLDNGDVVQEALDGSKGEDQEEEEFQAQSALITGAKLRDYQLAGVQWLSTLHANGLNGILGDEMGLGKTLQTIAFIAHLRDLGIWGPFLVVSPLSVLHNWISEFAKFAPTIPVCMYHGTQEERAEMRRTVLRPPVLDGKAARPRKSLPGRGRKSAGGKKKKVDSDEDEGPLKDLDPTEFPIVCTTYDMIIRDTQYLAQLVPNRPWQFIIVDEGHRLKNMDCRLMKEIKSYPSEHRLLLTGTPLHNSLAELWSLLNFILPSLFNDLASFESWFNLPELTQSTLSNDQSTNIITSLHQILKPFLLRRLKTDVETSLPPKKEYILYAPLTKRQKNLYDLTVKGGLRKYLIQQGMKTQEPETQAEEEEEDGVPRTRASKVASGSKKKQSRYKDAFDDDDAYFDRLADGKTDSGDKGANELGHDHQLKQAMKKVNNMHLQNVVMQLRKVCSHPYLFDWPLDENNQYALDDQLVNASGKMLLLNRLLDELFKRKHKVLVFSQFTTMLDIIEDWAVEFKGWNICRIDGKTPPLERRAEMDRFNSGGDDPDAPNLFLLSTRSGGLGINLVAADTVIFYDQDWNPQMDLQAQDRAHRIGQTRPVLVFRLVSQHTIEESVLQRASEKRKLEALIIAKGKFRNPTAQTGKGKESMRELAQQLLELEGEKINVVTENDQIMSDASLNALLDRRPEVFEGRATGWTSKDKNKKVAKGKGVDTTFEVYETKLDEASEGLAKLMGEGDPDA</sequence>
<dbReference type="Proteomes" id="UP000054097">
    <property type="component" value="Unassembled WGS sequence"/>
</dbReference>
<protein>
    <recommendedName>
        <fullName evidence="9">Helicase ATP-binding domain-containing protein</fullName>
    </recommendedName>
</protein>
<dbReference type="OrthoDB" id="5857104at2759"/>
<evidence type="ECO:0000259" key="6">
    <source>
        <dbReference type="PROSITE" id="PS51194"/>
    </source>
</evidence>
<keyword evidence="2" id="KW-0378">Hydrolase</keyword>
<keyword evidence="3" id="KW-0067">ATP-binding</keyword>